<organism evidence="2 3">
    <name type="scientific">Toxocara canis</name>
    <name type="common">Canine roundworm</name>
    <dbReference type="NCBI Taxonomy" id="6265"/>
    <lineage>
        <taxon>Eukaryota</taxon>
        <taxon>Metazoa</taxon>
        <taxon>Ecdysozoa</taxon>
        <taxon>Nematoda</taxon>
        <taxon>Chromadorea</taxon>
        <taxon>Rhabditida</taxon>
        <taxon>Spirurina</taxon>
        <taxon>Ascaridomorpha</taxon>
        <taxon>Ascaridoidea</taxon>
        <taxon>Toxocaridae</taxon>
        <taxon>Toxocara</taxon>
    </lineage>
</organism>
<evidence type="ECO:0000256" key="1">
    <source>
        <dbReference type="SAM" id="MobiDB-lite"/>
    </source>
</evidence>
<proteinExistence type="predicted"/>
<dbReference type="AlphaFoldDB" id="A0A0B2VU49"/>
<protein>
    <submittedName>
        <fullName evidence="2">Uncharacterized protein</fullName>
    </submittedName>
</protein>
<sequence>MSAVVMNASVSVHLFRLISKAAEKLKRDGRGDKAKALDTAAHAVLGLLKRVVRTISNREEMDAGSLIFEASSVLAQNGNNGKEYECFMRCIDVITMLVHEAAQRTRSPHGFGPAACVLTAERLRKKKEEARRKQMEMEVSSKLGKVQRKRPHFAIEASDGFTQRFVEHIRKAKSANEVWKSEKNISIDKSSHLEKETIPDSQSSAVVPEQLQRGSDNRKAVFSPPPPSAELEAEQCRARDFLSVMKFDRTVRTGRDRNEAATSVDLGGGISAELLMRKAADEPDACLNGNPCEVMSCSSAPHSVASFSANEPIRQGNAVAKVAVATHKASSEKQNSQQQSSDRQGPRTAASERYAGMAFVKIRKAKSTRKKTRSSLKTARQALTGGLNSAKKQKHVAFLEKEAFSVRIYEDSSCDCCFHTAMKVDIDYGTFRRQFRSSATEYHAGCSVRR</sequence>
<feature type="region of interest" description="Disordered" evidence="1">
    <location>
        <begin position="190"/>
        <end position="233"/>
    </location>
</feature>
<accession>A0A0B2VU49</accession>
<dbReference type="Proteomes" id="UP000031036">
    <property type="component" value="Unassembled WGS sequence"/>
</dbReference>
<gene>
    <name evidence="2" type="ORF">Tcan_09537</name>
</gene>
<dbReference type="EMBL" id="JPKZ01000982">
    <property type="protein sequence ID" value="KHN84495.1"/>
    <property type="molecule type" value="Genomic_DNA"/>
</dbReference>
<comment type="caution">
    <text evidence="2">The sequence shown here is derived from an EMBL/GenBank/DDBJ whole genome shotgun (WGS) entry which is preliminary data.</text>
</comment>
<name>A0A0B2VU49_TOXCA</name>
<feature type="region of interest" description="Disordered" evidence="1">
    <location>
        <begin position="326"/>
        <end position="350"/>
    </location>
</feature>
<keyword evidence="3" id="KW-1185">Reference proteome</keyword>
<evidence type="ECO:0000313" key="3">
    <source>
        <dbReference type="Proteomes" id="UP000031036"/>
    </source>
</evidence>
<feature type="compositionally biased region" description="Low complexity" evidence="1">
    <location>
        <begin position="332"/>
        <end position="341"/>
    </location>
</feature>
<reference evidence="2 3" key="1">
    <citation type="submission" date="2014-11" db="EMBL/GenBank/DDBJ databases">
        <title>Genetic blueprint of the zoonotic pathogen Toxocara canis.</title>
        <authorList>
            <person name="Zhu X.-Q."/>
            <person name="Korhonen P.K."/>
            <person name="Cai H."/>
            <person name="Young N.D."/>
            <person name="Nejsum P."/>
            <person name="von Samson-Himmelstjerna G."/>
            <person name="Boag P.R."/>
            <person name="Tan P."/>
            <person name="Li Q."/>
            <person name="Min J."/>
            <person name="Yang Y."/>
            <person name="Wang X."/>
            <person name="Fang X."/>
            <person name="Hall R.S."/>
            <person name="Hofmann A."/>
            <person name="Sternberg P.W."/>
            <person name="Jex A.R."/>
            <person name="Gasser R.B."/>
        </authorList>
    </citation>
    <scope>NUCLEOTIDE SEQUENCE [LARGE SCALE GENOMIC DNA]</scope>
    <source>
        <strain evidence="2">PN_DK_2014</strain>
    </source>
</reference>
<evidence type="ECO:0000313" key="2">
    <source>
        <dbReference type="EMBL" id="KHN84495.1"/>
    </source>
</evidence>